<name>A0A543EAS4_9MICO</name>
<organism evidence="2 3">
    <name type="scientific">Microbacterium kyungheense</name>
    <dbReference type="NCBI Taxonomy" id="1263636"/>
    <lineage>
        <taxon>Bacteria</taxon>
        <taxon>Bacillati</taxon>
        <taxon>Actinomycetota</taxon>
        <taxon>Actinomycetes</taxon>
        <taxon>Micrococcales</taxon>
        <taxon>Microbacteriaceae</taxon>
        <taxon>Microbacterium</taxon>
    </lineage>
</organism>
<proteinExistence type="predicted"/>
<accession>A0A543EAS4</accession>
<evidence type="ECO:0000313" key="2">
    <source>
        <dbReference type="EMBL" id="TQM18694.1"/>
    </source>
</evidence>
<keyword evidence="3" id="KW-1185">Reference proteome</keyword>
<evidence type="ECO:0000256" key="1">
    <source>
        <dbReference type="SAM" id="MobiDB-lite"/>
    </source>
</evidence>
<dbReference type="Proteomes" id="UP000320235">
    <property type="component" value="Unassembled WGS sequence"/>
</dbReference>
<feature type="region of interest" description="Disordered" evidence="1">
    <location>
        <begin position="281"/>
        <end position="318"/>
    </location>
</feature>
<gene>
    <name evidence="2" type="ORF">FB391_3829</name>
</gene>
<dbReference type="EMBL" id="VFPE01000008">
    <property type="protein sequence ID" value="TQM18694.1"/>
    <property type="molecule type" value="Genomic_DNA"/>
</dbReference>
<evidence type="ECO:0000313" key="3">
    <source>
        <dbReference type="Proteomes" id="UP000320235"/>
    </source>
</evidence>
<reference evidence="2 3" key="1">
    <citation type="submission" date="2019-06" db="EMBL/GenBank/DDBJ databases">
        <title>Sequencing the genomes of 1000 actinobacteria strains.</title>
        <authorList>
            <person name="Klenk H.-P."/>
        </authorList>
    </citation>
    <scope>NUCLEOTIDE SEQUENCE [LARGE SCALE GENOMIC DNA]</scope>
    <source>
        <strain evidence="2 3">DSM 105492</strain>
    </source>
</reference>
<sequence length="318" mass="33821">MLNHRRALSTLTVLSRASGVWPSRCPAPNWAPARVKHATLVAGGSVRRAADGFFTAARNRQLRLAGNIPPAHRTRLGLRDTHLREPCHPTALGGAPHERALGVVTSASLSARSGAYRRERGTLEAISSHVELDDSQARAREPVICASRKCWHNAAADVSIRPPVDLCAPRRLHRCRGGEALIVHHHASTERVAVEAPPIPGETFARRVGRRRPAHHCSSASTAPLGTRQFSKISSVNAAGSLGGELCEQLGPSPQPSESTVIGTAADAHAAMDGSTIARTGVDDRSCAEPFPVRAGRDPRAGHSSPVSRETSRVLARA</sequence>
<protein>
    <submittedName>
        <fullName evidence="2">Uncharacterized protein</fullName>
    </submittedName>
</protein>
<comment type="caution">
    <text evidence="2">The sequence shown here is derived from an EMBL/GenBank/DDBJ whole genome shotgun (WGS) entry which is preliminary data.</text>
</comment>
<dbReference type="AlphaFoldDB" id="A0A543EAS4"/>